<dbReference type="CDD" id="cd01053">
    <property type="entry name" value="AOX"/>
    <property type="match status" value="1"/>
</dbReference>
<evidence type="ECO:0000256" key="4">
    <source>
        <dbReference type="ARBA" id="ARBA00022660"/>
    </source>
</evidence>
<evidence type="ECO:0000313" key="21">
    <source>
        <dbReference type="Proteomes" id="UP000235672"/>
    </source>
</evidence>
<dbReference type="STRING" id="1745343.A0A2J6QFI8"/>
<proteinExistence type="inferred from homology"/>
<gene>
    <name evidence="20" type="ORF">NA56DRAFT_467557</name>
</gene>
<dbReference type="GO" id="GO:0098803">
    <property type="term" value="C:respiratory chain complex"/>
    <property type="evidence" value="ECO:0007669"/>
    <property type="project" value="UniProtKB-UniRule"/>
</dbReference>
<dbReference type="PIRSF" id="PIRSF005229">
    <property type="entry name" value="AOX"/>
    <property type="match status" value="1"/>
</dbReference>
<evidence type="ECO:0000256" key="8">
    <source>
        <dbReference type="ARBA" id="ARBA00022946"/>
    </source>
</evidence>
<keyword evidence="4 17" id="KW-0679">Respiratory chain</keyword>
<comment type="subcellular location">
    <subcellularLocation>
        <location evidence="1">Mitochondrion inner membrane</location>
        <topology evidence="1">Multi-pass membrane protein</topology>
        <orientation evidence="1">Matrix side</orientation>
    </subcellularLocation>
</comment>
<evidence type="ECO:0000256" key="2">
    <source>
        <dbReference type="ARBA" id="ARBA00008388"/>
    </source>
</evidence>
<feature type="binding site" evidence="16">
    <location>
        <position position="252"/>
    </location>
    <ligand>
        <name>Fe cation</name>
        <dbReference type="ChEBI" id="CHEBI:24875"/>
        <label>2</label>
    </ligand>
</feature>
<keyword evidence="10 19" id="KW-1133">Transmembrane helix</keyword>
<feature type="binding site" evidence="16">
    <location>
        <position position="204"/>
    </location>
    <ligand>
        <name>Fe cation</name>
        <dbReference type="ChEBI" id="CHEBI:24875"/>
        <label>1</label>
    </ligand>
</feature>
<keyword evidence="5 17" id="KW-0812">Transmembrane</keyword>
<evidence type="ECO:0000256" key="18">
    <source>
        <dbReference type="SAM" id="MobiDB-lite"/>
    </source>
</evidence>
<keyword evidence="13" id="KW-0496">Mitochondrion</keyword>
<dbReference type="GO" id="GO:0046872">
    <property type="term" value="F:metal ion binding"/>
    <property type="evidence" value="ECO:0007669"/>
    <property type="project" value="UniProtKB-UniRule"/>
</dbReference>
<evidence type="ECO:0000313" key="20">
    <source>
        <dbReference type="EMBL" id="PMD25043.1"/>
    </source>
</evidence>
<evidence type="ECO:0000256" key="12">
    <source>
        <dbReference type="ARBA" id="ARBA00023004"/>
    </source>
</evidence>
<name>A0A2J6QFI8_9HELO</name>
<keyword evidence="7" id="KW-0999">Mitochondrion inner membrane</keyword>
<evidence type="ECO:0000256" key="9">
    <source>
        <dbReference type="ARBA" id="ARBA00022982"/>
    </source>
</evidence>
<feature type="binding site" evidence="16">
    <location>
        <position position="309"/>
    </location>
    <ligand>
        <name>Fe cation</name>
        <dbReference type="ChEBI" id="CHEBI:24875"/>
        <label>2</label>
    </ligand>
</feature>
<accession>A0A2J6QFI8</accession>
<organism evidence="20 21">
    <name type="scientific">Hyaloscypha hepaticicola</name>
    <dbReference type="NCBI Taxonomy" id="2082293"/>
    <lineage>
        <taxon>Eukaryota</taxon>
        <taxon>Fungi</taxon>
        <taxon>Dikarya</taxon>
        <taxon>Ascomycota</taxon>
        <taxon>Pezizomycotina</taxon>
        <taxon>Leotiomycetes</taxon>
        <taxon>Helotiales</taxon>
        <taxon>Hyaloscyphaceae</taxon>
        <taxon>Hyaloscypha</taxon>
    </lineage>
</organism>
<comment type="similarity">
    <text evidence="2 17">Belongs to the alternative oxidase family.</text>
</comment>
<evidence type="ECO:0000256" key="17">
    <source>
        <dbReference type="RuleBase" id="RU003779"/>
    </source>
</evidence>
<evidence type="ECO:0000256" key="5">
    <source>
        <dbReference type="ARBA" id="ARBA00022692"/>
    </source>
</evidence>
<dbReference type="AlphaFoldDB" id="A0A2J6QFI8"/>
<evidence type="ECO:0000256" key="16">
    <source>
        <dbReference type="PIRSR" id="PIRSR005229-1"/>
    </source>
</evidence>
<dbReference type="GO" id="GO:0005743">
    <property type="term" value="C:mitochondrial inner membrane"/>
    <property type="evidence" value="ECO:0007669"/>
    <property type="project" value="UniProtKB-SubCell"/>
</dbReference>
<feature type="transmembrane region" description="Helical" evidence="19">
    <location>
        <begin position="154"/>
        <end position="175"/>
    </location>
</feature>
<evidence type="ECO:0000256" key="13">
    <source>
        <dbReference type="ARBA" id="ARBA00023128"/>
    </source>
</evidence>
<feature type="region of interest" description="Disordered" evidence="18">
    <location>
        <begin position="319"/>
        <end position="360"/>
    </location>
</feature>
<dbReference type="EMBL" id="KZ613471">
    <property type="protein sequence ID" value="PMD25043.1"/>
    <property type="molecule type" value="Genomic_DNA"/>
</dbReference>
<reference evidence="20 21" key="1">
    <citation type="submission" date="2016-05" db="EMBL/GenBank/DDBJ databases">
        <title>A degradative enzymes factory behind the ericoid mycorrhizal symbiosis.</title>
        <authorList>
            <consortium name="DOE Joint Genome Institute"/>
            <person name="Martino E."/>
            <person name="Morin E."/>
            <person name="Grelet G."/>
            <person name="Kuo A."/>
            <person name="Kohler A."/>
            <person name="Daghino S."/>
            <person name="Barry K."/>
            <person name="Choi C."/>
            <person name="Cichocki N."/>
            <person name="Clum A."/>
            <person name="Copeland A."/>
            <person name="Hainaut M."/>
            <person name="Haridas S."/>
            <person name="Labutti K."/>
            <person name="Lindquist E."/>
            <person name="Lipzen A."/>
            <person name="Khouja H.-R."/>
            <person name="Murat C."/>
            <person name="Ohm R."/>
            <person name="Olson A."/>
            <person name="Spatafora J."/>
            <person name="Veneault-Fourrey C."/>
            <person name="Henrissat B."/>
            <person name="Grigoriev I."/>
            <person name="Martin F."/>
            <person name="Perotto S."/>
        </authorList>
    </citation>
    <scope>NUCLEOTIDE SEQUENCE [LARGE SCALE GENOMIC DNA]</scope>
    <source>
        <strain evidence="20 21">UAMH 7357</strain>
    </source>
</reference>
<dbReference type="Proteomes" id="UP000235672">
    <property type="component" value="Unassembled WGS sequence"/>
</dbReference>
<feature type="binding site" evidence="16">
    <location>
        <position position="309"/>
    </location>
    <ligand>
        <name>Fe cation</name>
        <dbReference type="ChEBI" id="CHEBI:24875"/>
        <label>1</label>
    </ligand>
</feature>
<keyword evidence="14 17" id="KW-0472">Membrane</keyword>
<comment type="function">
    <text evidence="15">Catalyzes cyanide-resistant oxygen consumption. May increase respiration when the cytochrome respiratory pathway is restricted, or in response to low temperatures.</text>
</comment>
<keyword evidence="21" id="KW-1185">Reference proteome</keyword>
<dbReference type="Pfam" id="PF01786">
    <property type="entry name" value="AOX"/>
    <property type="match status" value="1"/>
</dbReference>
<feature type="binding site" evidence="16">
    <location>
        <position position="162"/>
    </location>
    <ligand>
        <name>Fe cation</name>
        <dbReference type="ChEBI" id="CHEBI:24875"/>
        <label>1</label>
    </ligand>
</feature>
<dbReference type="PANTHER" id="PTHR31803">
    <property type="entry name" value="ALTERNATIVE OXIDASE"/>
    <property type="match status" value="1"/>
</dbReference>
<sequence>MYVTRVSTKLPLSKQTAAHLSRTVASFSHSYGISSTPGLHLHIQSPQARRQFSSTSRTRLRDYFPEPEKGQIFKSDPAWPHPGYDAEKMKTDIYFAHREPKDFSDRVALVMIRLLRWGMDTATRYKHHVESPKKAGDANAVSQTKPYEMSERKWLIRMVFLESVAGVPGMVAGMLRHLHSLRRMKRDNGWIETLLEEAYNERMHLLTFLKMAEPGWFMKFMILGAQGVFFNGMFLSYLISPKTCHRFVGYLEEEAVLTYTLIIQDIEAGKLPKWTDPSFRIPDLAVNYWKMPEGHRTMRDLIYYIRADEAKHREVNHTLANLNQNEDPNPFISDYKDKSKPHPSKGLAVKPVGWERDEVI</sequence>
<keyword evidence="6 16" id="KW-0479">Metal-binding</keyword>
<comment type="cofactor">
    <cofactor evidence="16 17">
        <name>Fe cation</name>
        <dbReference type="ChEBI" id="CHEBI:24875"/>
    </cofactor>
    <text evidence="16 17">Binds 2 iron ions per subunit.</text>
</comment>
<keyword evidence="3" id="KW-0813">Transport</keyword>
<feature type="binding site" evidence="16">
    <location>
        <position position="201"/>
    </location>
    <ligand>
        <name>Fe cation</name>
        <dbReference type="ChEBI" id="CHEBI:24875"/>
        <label>1</label>
    </ligand>
</feature>
<protein>
    <recommendedName>
        <fullName evidence="17">Alternative oxidase</fullName>
        <ecNumber evidence="17">1.-.-.-</ecNumber>
    </recommendedName>
</protein>
<dbReference type="InterPro" id="IPR038659">
    <property type="entry name" value="AOX_sf"/>
</dbReference>
<evidence type="ECO:0000256" key="15">
    <source>
        <dbReference type="ARBA" id="ARBA00025285"/>
    </source>
</evidence>
<feature type="transmembrane region" description="Helical" evidence="19">
    <location>
        <begin position="216"/>
        <end position="239"/>
    </location>
</feature>
<keyword evidence="11 17" id="KW-0560">Oxidoreductase</keyword>
<dbReference type="InterPro" id="IPR002680">
    <property type="entry name" value="AOX"/>
</dbReference>
<evidence type="ECO:0000256" key="7">
    <source>
        <dbReference type="ARBA" id="ARBA00022792"/>
    </source>
</evidence>
<evidence type="ECO:0000256" key="19">
    <source>
        <dbReference type="SAM" id="Phobius"/>
    </source>
</evidence>
<dbReference type="GO" id="GO:0010230">
    <property type="term" value="P:alternative respiration"/>
    <property type="evidence" value="ECO:0007669"/>
    <property type="project" value="TreeGrafter"/>
</dbReference>
<dbReference type="EC" id="1.-.-.-" evidence="17"/>
<feature type="binding site" evidence="16">
    <location>
        <position position="312"/>
    </location>
    <ligand>
        <name>Fe cation</name>
        <dbReference type="ChEBI" id="CHEBI:24875"/>
        <label>2</label>
    </ligand>
</feature>
<keyword evidence="12 16" id="KW-0408">Iron</keyword>
<evidence type="ECO:0000256" key="10">
    <source>
        <dbReference type="ARBA" id="ARBA00022989"/>
    </source>
</evidence>
<evidence type="ECO:0000256" key="11">
    <source>
        <dbReference type="ARBA" id="ARBA00023002"/>
    </source>
</evidence>
<evidence type="ECO:0000256" key="1">
    <source>
        <dbReference type="ARBA" id="ARBA00004292"/>
    </source>
</evidence>
<dbReference type="GO" id="GO:0009916">
    <property type="term" value="F:alternative oxidase activity"/>
    <property type="evidence" value="ECO:0007669"/>
    <property type="project" value="UniProtKB-UniRule"/>
</dbReference>
<dbReference type="PANTHER" id="PTHR31803:SF3">
    <property type="entry name" value="ALTERNATIVE OXIDASE"/>
    <property type="match status" value="1"/>
</dbReference>
<feature type="binding site" evidence="16">
    <location>
        <position position="201"/>
    </location>
    <ligand>
        <name>Fe cation</name>
        <dbReference type="ChEBI" id="CHEBI:24875"/>
        <label>2</label>
    </ligand>
</feature>
<dbReference type="OrthoDB" id="16906at2759"/>
<keyword evidence="8" id="KW-0809">Transit peptide</keyword>
<dbReference type="FunFam" id="1.20.1260.140:FF:000002">
    <property type="entry name" value="Alternative oxidase"/>
    <property type="match status" value="1"/>
</dbReference>
<dbReference type="Gene3D" id="1.20.1260.140">
    <property type="entry name" value="Alternative oxidase"/>
    <property type="match status" value="1"/>
</dbReference>
<evidence type="ECO:0000256" key="14">
    <source>
        <dbReference type="ARBA" id="ARBA00023136"/>
    </source>
</evidence>
<keyword evidence="9 17" id="KW-0249">Electron transport</keyword>
<evidence type="ECO:0000256" key="6">
    <source>
        <dbReference type="ARBA" id="ARBA00022723"/>
    </source>
</evidence>
<evidence type="ECO:0000256" key="3">
    <source>
        <dbReference type="ARBA" id="ARBA00022448"/>
    </source>
</evidence>